<dbReference type="OrthoDB" id="9847377at2"/>
<protein>
    <submittedName>
        <fullName evidence="2">Uncharacterized protein</fullName>
    </submittedName>
</protein>
<keyword evidence="3" id="KW-1185">Reference proteome</keyword>
<name>A0A5C6ACZ3_9BACT</name>
<feature type="region of interest" description="Disordered" evidence="1">
    <location>
        <begin position="54"/>
        <end position="74"/>
    </location>
</feature>
<organism evidence="2 3">
    <name type="scientific">Botrimarina colliarenosi</name>
    <dbReference type="NCBI Taxonomy" id="2528001"/>
    <lineage>
        <taxon>Bacteria</taxon>
        <taxon>Pseudomonadati</taxon>
        <taxon>Planctomycetota</taxon>
        <taxon>Planctomycetia</taxon>
        <taxon>Pirellulales</taxon>
        <taxon>Lacipirellulaceae</taxon>
        <taxon>Botrimarina</taxon>
    </lineage>
</organism>
<sequence>MPTAMPTVEAAREALIAIRDPLLEEKTQLARQLIRIEADLAPIESALEALDCDASKPAKQRGKSKSKSPRQEDVRKVMLQLVAANPGIDRSELEELTKDKLRNELGFDLKGFANRSKEVLSKNGFAVEASGGVYLAGHPVAESKKPLLKPASESVVDRTFAADGLR</sequence>
<dbReference type="EMBL" id="SJPR01000003">
    <property type="protein sequence ID" value="TWT96931.1"/>
    <property type="molecule type" value="Genomic_DNA"/>
</dbReference>
<dbReference type="Proteomes" id="UP000317421">
    <property type="component" value="Unassembled WGS sequence"/>
</dbReference>
<dbReference type="RefSeq" id="WP_146445430.1">
    <property type="nucleotide sequence ID" value="NZ_SJPR01000003.1"/>
</dbReference>
<proteinExistence type="predicted"/>
<evidence type="ECO:0000256" key="1">
    <source>
        <dbReference type="SAM" id="MobiDB-lite"/>
    </source>
</evidence>
<accession>A0A5C6ACZ3</accession>
<comment type="caution">
    <text evidence="2">The sequence shown here is derived from an EMBL/GenBank/DDBJ whole genome shotgun (WGS) entry which is preliminary data.</text>
</comment>
<evidence type="ECO:0000313" key="3">
    <source>
        <dbReference type="Proteomes" id="UP000317421"/>
    </source>
</evidence>
<evidence type="ECO:0000313" key="2">
    <source>
        <dbReference type="EMBL" id="TWT96931.1"/>
    </source>
</evidence>
<reference evidence="2 3" key="1">
    <citation type="submission" date="2019-02" db="EMBL/GenBank/DDBJ databases">
        <title>Deep-cultivation of Planctomycetes and their phenomic and genomic characterization uncovers novel biology.</title>
        <authorList>
            <person name="Wiegand S."/>
            <person name="Jogler M."/>
            <person name="Boedeker C."/>
            <person name="Pinto D."/>
            <person name="Vollmers J."/>
            <person name="Rivas-Marin E."/>
            <person name="Kohn T."/>
            <person name="Peeters S.H."/>
            <person name="Heuer A."/>
            <person name="Rast P."/>
            <person name="Oberbeckmann S."/>
            <person name="Bunk B."/>
            <person name="Jeske O."/>
            <person name="Meyerdierks A."/>
            <person name="Storesund J.E."/>
            <person name="Kallscheuer N."/>
            <person name="Luecker S."/>
            <person name="Lage O.M."/>
            <person name="Pohl T."/>
            <person name="Merkel B.J."/>
            <person name="Hornburger P."/>
            <person name="Mueller R.-W."/>
            <person name="Bruemmer F."/>
            <person name="Labrenz M."/>
            <person name="Spormann A.M."/>
            <person name="Op Den Camp H."/>
            <person name="Overmann J."/>
            <person name="Amann R."/>
            <person name="Jetten M.S.M."/>
            <person name="Mascher T."/>
            <person name="Medema M.H."/>
            <person name="Devos D.P."/>
            <person name="Kaster A.-K."/>
            <person name="Ovreas L."/>
            <person name="Rohde M."/>
            <person name="Galperin M.Y."/>
            <person name="Jogler C."/>
        </authorList>
    </citation>
    <scope>NUCLEOTIDE SEQUENCE [LARGE SCALE GENOMIC DNA]</scope>
    <source>
        <strain evidence="2 3">Pla108</strain>
    </source>
</reference>
<dbReference type="AlphaFoldDB" id="A0A5C6ACZ3"/>
<gene>
    <name evidence="2" type="ORF">Pla108_27070</name>
</gene>
<feature type="compositionally biased region" description="Basic residues" evidence="1">
    <location>
        <begin position="58"/>
        <end position="68"/>
    </location>
</feature>